<comment type="subcellular location">
    <subcellularLocation>
        <location evidence="1 7 8">Cytoplasm</location>
    </subcellularLocation>
</comment>
<dbReference type="SUPFAM" id="SSF53244">
    <property type="entry name" value="MurD-like peptide ligases, peptide-binding domain"/>
    <property type="match status" value="1"/>
</dbReference>
<evidence type="ECO:0000259" key="9">
    <source>
        <dbReference type="Pfam" id="PF02875"/>
    </source>
</evidence>
<keyword evidence="7 8" id="KW-0573">Peptidoglycan synthesis</keyword>
<feature type="domain" description="Mur ligase C-terminal" evidence="9">
    <location>
        <begin position="343"/>
        <end position="463"/>
    </location>
</feature>
<feature type="domain" description="Mur ligase central" evidence="10">
    <location>
        <begin position="113"/>
        <end position="254"/>
    </location>
</feature>
<keyword evidence="5 7" id="KW-0547">Nucleotide-binding</keyword>
<keyword evidence="7 8" id="KW-0961">Cell wall biogenesis/degradation</keyword>
<dbReference type="NCBIfam" id="TIGR01087">
    <property type="entry name" value="murD"/>
    <property type="match status" value="1"/>
</dbReference>
<accession>A0ABW5XFF2</accession>
<dbReference type="Proteomes" id="UP001597391">
    <property type="component" value="Unassembled WGS sequence"/>
</dbReference>
<keyword evidence="3 7" id="KW-0963">Cytoplasm</keyword>
<feature type="binding site" evidence="7">
    <location>
        <begin position="115"/>
        <end position="121"/>
    </location>
    <ligand>
        <name>ATP</name>
        <dbReference type="ChEBI" id="CHEBI:30616"/>
    </ligand>
</feature>
<keyword evidence="7 8" id="KW-0131">Cell cycle</keyword>
<comment type="similarity">
    <text evidence="7">Belongs to the MurCDEF family.</text>
</comment>
<evidence type="ECO:0000256" key="7">
    <source>
        <dbReference type="HAMAP-Rule" id="MF_00639"/>
    </source>
</evidence>
<evidence type="ECO:0000256" key="3">
    <source>
        <dbReference type="ARBA" id="ARBA00022490"/>
    </source>
</evidence>
<dbReference type="Gene3D" id="3.40.50.720">
    <property type="entry name" value="NAD(P)-binding Rossmann-like Domain"/>
    <property type="match status" value="1"/>
</dbReference>
<keyword evidence="7 8" id="KW-0133">Cell shape</keyword>
<comment type="catalytic activity">
    <reaction evidence="7 8">
        <text>UDP-N-acetyl-alpha-D-muramoyl-L-alanine + D-glutamate + ATP = UDP-N-acetyl-alpha-D-muramoyl-L-alanyl-D-glutamate + ADP + phosphate + H(+)</text>
        <dbReference type="Rhea" id="RHEA:16429"/>
        <dbReference type="ChEBI" id="CHEBI:15378"/>
        <dbReference type="ChEBI" id="CHEBI:29986"/>
        <dbReference type="ChEBI" id="CHEBI:30616"/>
        <dbReference type="ChEBI" id="CHEBI:43474"/>
        <dbReference type="ChEBI" id="CHEBI:83898"/>
        <dbReference type="ChEBI" id="CHEBI:83900"/>
        <dbReference type="ChEBI" id="CHEBI:456216"/>
        <dbReference type="EC" id="6.3.2.9"/>
    </reaction>
</comment>
<evidence type="ECO:0000256" key="5">
    <source>
        <dbReference type="ARBA" id="ARBA00022741"/>
    </source>
</evidence>
<comment type="pathway">
    <text evidence="2 7 8">Cell wall biogenesis; peptidoglycan biosynthesis.</text>
</comment>
<proteinExistence type="inferred from homology"/>
<dbReference type="SUPFAM" id="SSF51984">
    <property type="entry name" value="MurCD N-terminal domain"/>
    <property type="match status" value="1"/>
</dbReference>
<dbReference type="PANTHER" id="PTHR43692:SF1">
    <property type="entry name" value="UDP-N-ACETYLMURAMOYLALANINE--D-GLUTAMATE LIGASE"/>
    <property type="match status" value="1"/>
</dbReference>
<evidence type="ECO:0000313" key="11">
    <source>
        <dbReference type="EMBL" id="MFD2841205.1"/>
    </source>
</evidence>
<dbReference type="Pfam" id="PF08245">
    <property type="entry name" value="Mur_ligase_M"/>
    <property type="match status" value="1"/>
</dbReference>
<sequence>MLVQPVADKRILVLGLGVTGQAVVAALGQLSGTQAAREVTSLDSRNPDATYSDPEQIHLESVDLIIASPGWPPHSPILTQATDRDVPVWSEIELAWRLRVERSAGGFAPWVGVTGTNGKTTTIGMVASILQADGRNAVAVGNVGRPVIEVARDPDVDVVALELSSFQLHFTHTLALDAAAVLNIAPDHIDWHGSYTEYARAKGKIYEHVKTACVYNVQDGQTRTLVENADVAEGARAVGFTLGSPRRSECGLVEDVLVDRAFHMDFGNPLRHQNAAELGTLADLEHLGAGGTLPPHIVSNALAAAALTRAIGVSQSAVREGLRSFSPGGHRIATVVSTPVDGGEIHFVDDSKATNAHAAAASLATFQDSSVVWIAGGLAKGAQFDELIRGAAEKLRSVVLIGVDPQPLSDALAVYAPQVPVHRVQPTDKAGKAWTGAEIMVRAVEYAARMAQAGDTVLMAPACASMDQFTSYAERGDAFASAARLYAGQVADNAKR</sequence>
<dbReference type="RefSeq" id="WP_377467130.1">
    <property type="nucleotide sequence ID" value="NZ_JBHUOP010000004.1"/>
</dbReference>
<dbReference type="Gene3D" id="3.90.190.20">
    <property type="entry name" value="Mur ligase, C-terminal domain"/>
    <property type="match status" value="1"/>
</dbReference>
<comment type="caution">
    <text evidence="11">The sequence shown here is derived from an EMBL/GenBank/DDBJ whole genome shotgun (WGS) entry which is preliminary data.</text>
</comment>
<evidence type="ECO:0000256" key="2">
    <source>
        <dbReference type="ARBA" id="ARBA00004752"/>
    </source>
</evidence>
<evidence type="ECO:0000256" key="1">
    <source>
        <dbReference type="ARBA" id="ARBA00004496"/>
    </source>
</evidence>
<dbReference type="Gene3D" id="3.40.1190.10">
    <property type="entry name" value="Mur-like, catalytic domain"/>
    <property type="match status" value="1"/>
</dbReference>
<protein>
    <recommendedName>
        <fullName evidence="7 8">UDP-N-acetylmuramoylalanine--D-glutamate ligase</fullName>
        <ecNumber evidence="7 8">6.3.2.9</ecNumber>
    </recommendedName>
    <alternativeName>
        <fullName evidence="7">D-glutamic acid-adding enzyme</fullName>
    </alternativeName>
    <alternativeName>
        <fullName evidence="7">UDP-N-acetylmuramoyl-L-alanyl-D-glutamate synthetase</fullName>
    </alternativeName>
</protein>
<organism evidence="11 12">
    <name type="scientific">Populibacterium corticicola</name>
    <dbReference type="NCBI Taxonomy" id="1812826"/>
    <lineage>
        <taxon>Bacteria</taxon>
        <taxon>Bacillati</taxon>
        <taxon>Actinomycetota</taxon>
        <taxon>Actinomycetes</taxon>
        <taxon>Micrococcales</taxon>
        <taxon>Jonesiaceae</taxon>
        <taxon>Populibacterium</taxon>
    </lineage>
</organism>
<keyword evidence="7 8" id="KW-0132">Cell division</keyword>
<dbReference type="InterPro" id="IPR013221">
    <property type="entry name" value="Mur_ligase_cen"/>
</dbReference>
<dbReference type="EMBL" id="JBHUOP010000004">
    <property type="protein sequence ID" value="MFD2841205.1"/>
    <property type="molecule type" value="Genomic_DNA"/>
</dbReference>
<dbReference type="HAMAP" id="MF_00639">
    <property type="entry name" value="MurD"/>
    <property type="match status" value="1"/>
</dbReference>
<dbReference type="InterPro" id="IPR005762">
    <property type="entry name" value="MurD"/>
</dbReference>
<dbReference type="InterPro" id="IPR036615">
    <property type="entry name" value="Mur_ligase_C_dom_sf"/>
</dbReference>
<dbReference type="GO" id="GO:0008764">
    <property type="term" value="F:UDP-N-acetylmuramoylalanine-D-glutamate ligase activity"/>
    <property type="evidence" value="ECO:0007669"/>
    <property type="project" value="UniProtKB-EC"/>
</dbReference>
<keyword evidence="12" id="KW-1185">Reference proteome</keyword>
<dbReference type="InterPro" id="IPR004101">
    <property type="entry name" value="Mur_ligase_C"/>
</dbReference>
<evidence type="ECO:0000256" key="4">
    <source>
        <dbReference type="ARBA" id="ARBA00022598"/>
    </source>
</evidence>
<keyword evidence="4 7" id="KW-0436">Ligase</keyword>
<evidence type="ECO:0000256" key="8">
    <source>
        <dbReference type="RuleBase" id="RU003664"/>
    </source>
</evidence>
<comment type="function">
    <text evidence="7 8">Cell wall formation. Catalyzes the addition of glutamate to the nucleotide precursor UDP-N-acetylmuramoyl-L-alanine (UMA).</text>
</comment>
<evidence type="ECO:0000313" key="12">
    <source>
        <dbReference type="Proteomes" id="UP001597391"/>
    </source>
</evidence>
<reference evidence="12" key="1">
    <citation type="journal article" date="2019" name="Int. J. Syst. Evol. Microbiol.">
        <title>The Global Catalogue of Microorganisms (GCM) 10K type strain sequencing project: providing services to taxonomists for standard genome sequencing and annotation.</title>
        <authorList>
            <consortium name="The Broad Institute Genomics Platform"/>
            <consortium name="The Broad Institute Genome Sequencing Center for Infectious Disease"/>
            <person name="Wu L."/>
            <person name="Ma J."/>
        </authorList>
    </citation>
    <scope>NUCLEOTIDE SEQUENCE [LARGE SCALE GENOMIC DNA]</scope>
    <source>
        <strain evidence="12">KCTC 33576</strain>
    </source>
</reference>
<evidence type="ECO:0000259" key="10">
    <source>
        <dbReference type="Pfam" id="PF08245"/>
    </source>
</evidence>
<gene>
    <name evidence="7 11" type="primary">murD</name>
    <name evidence="11" type="ORF">ACFSYH_11590</name>
</gene>
<evidence type="ECO:0000256" key="6">
    <source>
        <dbReference type="ARBA" id="ARBA00022840"/>
    </source>
</evidence>
<dbReference type="PANTHER" id="PTHR43692">
    <property type="entry name" value="UDP-N-ACETYLMURAMOYLALANINE--D-GLUTAMATE LIGASE"/>
    <property type="match status" value="1"/>
</dbReference>
<keyword evidence="6 7" id="KW-0067">ATP-binding</keyword>
<name>A0ABW5XFF2_9MICO</name>
<dbReference type="EC" id="6.3.2.9" evidence="7 8"/>
<dbReference type="Pfam" id="PF02875">
    <property type="entry name" value="Mur_ligase_C"/>
    <property type="match status" value="1"/>
</dbReference>
<dbReference type="SUPFAM" id="SSF53623">
    <property type="entry name" value="MurD-like peptide ligases, catalytic domain"/>
    <property type="match status" value="1"/>
</dbReference>
<dbReference type="InterPro" id="IPR036565">
    <property type="entry name" value="Mur-like_cat_sf"/>
</dbReference>